<accession>A0A4Y2VN93</accession>
<gene>
    <name evidence="1" type="ORF">AVEN_46231_1</name>
</gene>
<organism evidence="1 2">
    <name type="scientific">Araneus ventricosus</name>
    <name type="common">Orbweaver spider</name>
    <name type="synonym">Epeira ventricosa</name>
    <dbReference type="NCBI Taxonomy" id="182803"/>
    <lineage>
        <taxon>Eukaryota</taxon>
        <taxon>Metazoa</taxon>
        <taxon>Ecdysozoa</taxon>
        <taxon>Arthropoda</taxon>
        <taxon>Chelicerata</taxon>
        <taxon>Arachnida</taxon>
        <taxon>Araneae</taxon>
        <taxon>Araneomorphae</taxon>
        <taxon>Entelegynae</taxon>
        <taxon>Araneoidea</taxon>
        <taxon>Araneidae</taxon>
        <taxon>Araneus</taxon>
    </lineage>
</organism>
<comment type="caution">
    <text evidence="1">The sequence shown here is derived from an EMBL/GenBank/DDBJ whole genome shotgun (WGS) entry which is preliminary data.</text>
</comment>
<evidence type="ECO:0000313" key="2">
    <source>
        <dbReference type="Proteomes" id="UP000499080"/>
    </source>
</evidence>
<keyword evidence="2" id="KW-1185">Reference proteome</keyword>
<name>A0A4Y2VN93_ARAVE</name>
<proteinExistence type="predicted"/>
<sequence>MVNDRRTIVGAYARLRYPLFPGKLESCPQKPLNRKSFPTAPANAWPDPAALAKVKEIPKSDSNIKPVTQFVPRPLDLSHKMKSSQEEFVKQMSTMMTSFISQMDKFHQRQISKHTQ</sequence>
<evidence type="ECO:0000313" key="1">
    <source>
        <dbReference type="EMBL" id="GBO26639.1"/>
    </source>
</evidence>
<reference evidence="1 2" key="1">
    <citation type="journal article" date="2019" name="Sci. Rep.">
        <title>Orb-weaving spider Araneus ventricosus genome elucidates the spidroin gene catalogue.</title>
        <authorList>
            <person name="Kono N."/>
            <person name="Nakamura H."/>
            <person name="Ohtoshi R."/>
            <person name="Moran D.A.P."/>
            <person name="Shinohara A."/>
            <person name="Yoshida Y."/>
            <person name="Fujiwara M."/>
            <person name="Mori M."/>
            <person name="Tomita M."/>
            <person name="Arakawa K."/>
        </authorList>
    </citation>
    <scope>NUCLEOTIDE SEQUENCE [LARGE SCALE GENOMIC DNA]</scope>
</reference>
<dbReference type="Proteomes" id="UP000499080">
    <property type="component" value="Unassembled WGS sequence"/>
</dbReference>
<dbReference type="EMBL" id="BGPR01049630">
    <property type="protein sequence ID" value="GBO26639.1"/>
    <property type="molecule type" value="Genomic_DNA"/>
</dbReference>
<protein>
    <submittedName>
        <fullName evidence="1">Uncharacterized protein</fullName>
    </submittedName>
</protein>
<dbReference type="AlphaFoldDB" id="A0A4Y2VN93"/>